<dbReference type="AlphaFoldDB" id="A0AAV2Z5F8"/>
<comment type="caution">
    <text evidence="1">The sequence shown here is derived from an EMBL/GenBank/DDBJ whole genome shotgun (WGS) entry which is preliminary data.</text>
</comment>
<evidence type="ECO:0000313" key="2">
    <source>
        <dbReference type="Proteomes" id="UP001146120"/>
    </source>
</evidence>
<evidence type="ECO:0000313" key="1">
    <source>
        <dbReference type="EMBL" id="DBA01531.1"/>
    </source>
</evidence>
<proteinExistence type="predicted"/>
<sequence length="131" mass="15038">MARRRTAQSRYPQEVLQFISEYVAANPSQSTLLRVLKFELKLSRKVLERRAREAVPGEILAYQAKLQSFYSYPEQLIFIDETSKNGTDCVRRYAWAARGARAIVRTPFSRGKRVSILAACDLSGFLCWKTT</sequence>
<dbReference type="EMBL" id="DAKRPA010000046">
    <property type="protein sequence ID" value="DBA01531.1"/>
    <property type="molecule type" value="Genomic_DNA"/>
</dbReference>
<protein>
    <recommendedName>
        <fullName evidence="3">Transposase</fullName>
    </recommendedName>
</protein>
<accession>A0AAV2Z5F8</accession>
<reference evidence="1" key="2">
    <citation type="journal article" date="2023" name="Microbiol Resour">
        <title>Decontamination and Annotation of the Draft Genome Sequence of the Oomycete Lagenidium giganteum ARSEF 373.</title>
        <authorList>
            <person name="Morgan W.R."/>
            <person name="Tartar A."/>
        </authorList>
    </citation>
    <scope>NUCLEOTIDE SEQUENCE</scope>
    <source>
        <strain evidence="1">ARSEF 373</strain>
    </source>
</reference>
<name>A0AAV2Z5F8_9STRA</name>
<dbReference type="Proteomes" id="UP001146120">
    <property type="component" value="Unassembled WGS sequence"/>
</dbReference>
<reference evidence="1" key="1">
    <citation type="submission" date="2022-11" db="EMBL/GenBank/DDBJ databases">
        <authorList>
            <person name="Morgan W.R."/>
            <person name="Tartar A."/>
        </authorList>
    </citation>
    <scope>NUCLEOTIDE SEQUENCE</scope>
    <source>
        <strain evidence="1">ARSEF 373</strain>
    </source>
</reference>
<organism evidence="1 2">
    <name type="scientific">Lagenidium giganteum</name>
    <dbReference type="NCBI Taxonomy" id="4803"/>
    <lineage>
        <taxon>Eukaryota</taxon>
        <taxon>Sar</taxon>
        <taxon>Stramenopiles</taxon>
        <taxon>Oomycota</taxon>
        <taxon>Peronosporomycetes</taxon>
        <taxon>Pythiales</taxon>
        <taxon>Pythiaceae</taxon>
    </lineage>
</organism>
<keyword evidence="2" id="KW-1185">Reference proteome</keyword>
<evidence type="ECO:0008006" key="3">
    <source>
        <dbReference type="Google" id="ProtNLM"/>
    </source>
</evidence>
<feature type="non-terminal residue" evidence="1">
    <location>
        <position position="131"/>
    </location>
</feature>
<gene>
    <name evidence="1" type="ORF">N0F65_004881</name>
</gene>